<dbReference type="OrthoDB" id="9788246at2"/>
<dbReference type="Pfam" id="PF01408">
    <property type="entry name" value="GFO_IDH_MocA"/>
    <property type="match status" value="1"/>
</dbReference>
<dbReference type="InterPro" id="IPR036291">
    <property type="entry name" value="NAD(P)-bd_dom_sf"/>
</dbReference>
<gene>
    <name evidence="4" type="primary">gfo_2</name>
    <name evidence="4" type="ORF">Pla175_18170</name>
</gene>
<evidence type="ECO:0000313" key="5">
    <source>
        <dbReference type="Proteomes" id="UP000317429"/>
    </source>
</evidence>
<dbReference type="SUPFAM" id="SSF55347">
    <property type="entry name" value="Glyceraldehyde-3-phosphate dehydrogenase-like, C-terminal domain"/>
    <property type="match status" value="1"/>
</dbReference>
<evidence type="ECO:0000259" key="2">
    <source>
        <dbReference type="Pfam" id="PF01408"/>
    </source>
</evidence>
<feature type="domain" description="Gfo/Idh/MocA-like oxidoreductase N-terminal" evidence="2">
    <location>
        <begin position="48"/>
        <end position="189"/>
    </location>
</feature>
<evidence type="ECO:0000313" key="4">
    <source>
        <dbReference type="EMBL" id="QDU88439.1"/>
    </source>
</evidence>
<feature type="domain" description="Gfo/Idh/MocA-like oxidoreductase bacterial type C-terminal" evidence="3">
    <location>
        <begin position="232"/>
        <end position="456"/>
    </location>
</feature>
<dbReference type="SUPFAM" id="SSF51735">
    <property type="entry name" value="NAD(P)-binding Rossmann-fold domains"/>
    <property type="match status" value="1"/>
</dbReference>
<protein>
    <submittedName>
        <fullName evidence="4">Glucose--fructose oxidoreductase</fullName>
        <ecNumber evidence="4">1.1.99.28</ecNumber>
    </submittedName>
</protein>
<reference evidence="4 5" key="1">
    <citation type="submission" date="2019-02" db="EMBL/GenBank/DDBJ databases">
        <title>Deep-cultivation of Planctomycetes and their phenomic and genomic characterization uncovers novel biology.</title>
        <authorList>
            <person name="Wiegand S."/>
            <person name="Jogler M."/>
            <person name="Boedeker C."/>
            <person name="Pinto D."/>
            <person name="Vollmers J."/>
            <person name="Rivas-Marin E."/>
            <person name="Kohn T."/>
            <person name="Peeters S.H."/>
            <person name="Heuer A."/>
            <person name="Rast P."/>
            <person name="Oberbeckmann S."/>
            <person name="Bunk B."/>
            <person name="Jeske O."/>
            <person name="Meyerdierks A."/>
            <person name="Storesund J.E."/>
            <person name="Kallscheuer N."/>
            <person name="Luecker S."/>
            <person name="Lage O.M."/>
            <person name="Pohl T."/>
            <person name="Merkel B.J."/>
            <person name="Hornburger P."/>
            <person name="Mueller R.-W."/>
            <person name="Bruemmer F."/>
            <person name="Labrenz M."/>
            <person name="Spormann A.M."/>
            <person name="Op den Camp H."/>
            <person name="Overmann J."/>
            <person name="Amann R."/>
            <person name="Jetten M.S.M."/>
            <person name="Mascher T."/>
            <person name="Medema M.H."/>
            <person name="Devos D.P."/>
            <person name="Kaster A.-K."/>
            <person name="Ovreas L."/>
            <person name="Rohde M."/>
            <person name="Galperin M.Y."/>
            <person name="Jogler C."/>
        </authorList>
    </citation>
    <scope>NUCLEOTIDE SEQUENCE [LARGE SCALE GENOMIC DNA]</scope>
    <source>
        <strain evidence="4 5">Pla175</strain>
    </source>
</reference>
<dbReference type="Gene3D" id="3.30.360.10">
    <property type="entry name" value="Dihydrodipicolinate Reductase, domain 2"/>
    <property type="match status" value="1"/>
</dbReference>
<dbReference type="PANTHER" id="PTHR43818">
    <property type="entry name" value="BCDNA.GH03377"/>
    <property type="match status" value="1"/>
</dbReference>
<dbReference type="PANTHER" id="PTHR43818:SF5">
    <property type="entry name" value="OXIDOREDUCTASE FAMILY PROTEIN"/>
    <property type="match status" value="1"/>
</dbReference>
<evidence type="ECO:0000256" key="1">
    <source>
        <dbReference type="SAM" id="MobiDB-lite"/>
    </source>
</evidence>
<dbReference type="InterPro" id="IPR019546">
    <property type="entry name" value="TAT_signal_bac_arc"/>
</dbReference>
<dbReference type="Gene3D" id="3.40.50.720">
    <property type="entry name" value="NAD(P)-binding Rossmann-like Domain"/>
    <property type="match status" value="1"/>
</dbReference>
<dbReference type="GO" id="GO:0000166">
    <property type="term" value="F:nucleotide binding"/>
    <property type="evidence" value="ECO:0007669"/>
    <property type="project" value="InterPro"/>
</dbReference>
<dbReference type="Pfam" id="PF19051">
    <property type="entry name" value="GFO_IDH_MocA_C2"/>
    <property type="match status" value="1"/>
</dbReference>
<dbReference type="Proteomes" id="UP000317429">
    <property type="component" value="Chromosome"/>
</dbReference>
<dbReference type="InterPro" id="IPR050463">
    <property type="entry name" value="Gfo/Idh/MocA_oxidrdct_glycsds"/>
</dbReference>
<dbReference type="KEGG" id="pnd:Pla175_18170"/>
<sequence>MPLEPKESEAPLSRRDFLRTTATTAAVAAPYFVPASVFGAQAPSNRINVACIGVGNQGFLDLELFSAQPDCRMVAVCDVNQGSPGYKNPEDVRGREPARKLVEGLYAKQSRSGNYKGCDGYGDFREVLARDDVDAVVVVAPDHWHEAITIAAAKAGKDIYCEKPLGLTIAGQQRMIKAVRDNNRVLQTGSHERSNPYVREVCEMVRDGAIGKVRRVVCNIGRHNKVGPGPGWKPMPVPTNLDYDFWLGPAPEAPYHQDRCLYNFRFNYDYAGGQVTNFGAHSIDIAQWGLGMDHTGPTQIESLYADFLPEGSLFNASTYSDFRCKYDNGVVLECVTAEPAVRCAFFGDDGVVSIDNQGQNATVIPRGLAPEELQKRVKYHSGPDHVRNFLDCVKSRSEPAAPVEVGHRSATVCHMGNIALRLGGKFEWNPKTEKFEGGRSDEANAMLDREQRTTWSS</sequence>
<organism evidence="4 5">
    <name type="scientific">Pirellulimonas nuda</name>
    <dbReference type="NCBI Taxonomy" id="2528009"/>
    <lineage>
        <taxon>Bacteria</taxon>
        <taxon>Pseudomonadati</taxon>
        <taxon>Planctomycetota</taxon>
        <taxon>Planctomycetia</taxon>
        <taxon>Pirellulales</taxon>
        <taxon>Lacipirellulaceae</taxon>
        <taxon>Pirellulimonas</taxon>
    </lineage>
</organism>
<dbReference type="InterPro" id="IPR043906">
    <property type="entry name" value="Gfo/Idh/MocA_OxRdtase_bact_C"/>
</dbReference>
<dbReference type="EMBL" id="CP036291">
    <property type="protein sequence ID" value="QDU88439.1"/>
    <property type="molecule type" value="Genomic_DNA"/>
</dbReference>
<keyword evidence="5" id="KW-1185">Reference proteome</keyword>
<dbReference type="InterPro" id="IPR006311">
    <property type="entry name" value="TAT_signal"/>
</dbReference>
<dbReference type="EC" id="1.1.99.28" evidence="4"/>
<dbReference type="GO" id="GO:0047061">
    <property type="term" value="F:glucose-fructose oxidoreductase activity"/>
    <property type="evidence" value="ECO:0007669"/>
    <property type="project" value="UniProtKB-EC"/>
</dbReference>
<proteinExistence type="predicted"/>
<evidence type="ECO:0000259" key="3">
    <source>
        <dbReference type="Pfam" id="PF19051"/>
    </source>
</evidence>
<dbReference type="InterPro" id="IPR000683">
    <property type="entry name" value="Gfo/Idh/MocA-like_OxRdtase_N"/>
</dbReference>
<dbReference type="PROSITE" id="PS51318">
    <property type="entry name" value="TAT"/>
    <property type="match status" value="1"/>
</dbReference>
<feature type="region of interest" description="Disordered" evidence="1">
    <location>
        <begin position="433"/>
        <end position="457"/>
    </location>
</feature>
<name>A0A518DAC8_9BACT</name>
<dbReference type="NCBIfam" id="TIGR01409">
    <property type="entry name" value="TAT_signal_seq"/>
    <property type="match status" value="1"/>
</dbReference>
<accession>A0A518DAC8</accession>
<keyword evidence="4" id="KW-0560">Oxidoreductase</keyword>
<dbReference type="AlphaFoldDB" id="A0A518DAC8"/>
<dbReference type="RefSeq" id="WP_145292032.1">
    <property type="nucleotide sequence ID" value="NZ_CP036291.1"/>
</dbReference>